<dbReference type="PROSITE" id="PS00092">
    <property type="entry name" value="N6_MTASE"/>
    <property type="match status" value="1"/>
</dbReference>
<feature type="binding site" evidence="5">
    <location>
        <begin position="128"/>
        <end position="132"/>
    </location>
    <ligand>
        <name>S-adenosyl-L-methionine</name>
        <dbReference type="ChEBI" id="CHEBI:59789"/>
    </ligand>
</feature>
<name>H5SC12_9BACT</name>
<organism evidence="8">
    <name type="scientific">uncultured Planctomycetota bacterium</name>
    <dbReference type="NCBI Taxonomy" id="120965"/>
    <lineage>
        <taxon>Bacteria</taxon>
        <taxon>Pseudomonadati</taxon>
        <taxon>Planctomycetota</taxon>
        <taxon>environmental samples</taxon>
    </lineage>
</organism>
<dbReference type="Gene3D" id="1.10.8.10">
    <property type="entry name" value="DNA helicase RuvA subunit, C-terminal domain"/>
    <property type="match status" value="1"/>
</dbReference>
<accession>H5SC12</accession>
<comment type="function">
    <text evidence="5">Methylates the class 1 translation termination release factors RF1/PrfA and RF2/PrfB on the glutamine residue of the universally conserved GGQ motif.</text>
</comment>
<feature type="domain" description="Methyltransferase small" evidence="6">
    <location>
        <begin position="116"/>
        <end position="203"/>
    </location>
</feature>
<dbReference type="GO" id="GO:0003676">
    <property type="term" value="F:nucleic acid binding"/>
    <property type="evidence" value="ECO:0007669"/>
    <property type="project" value="InterPro"/>
</dbReference>
<dbReference type="InterPro" id="IPR029063">
    <property type="entry name" value="SAM-dependent_MTases_sf"/>
</dbReference>
<dbReference type="SUPFAM" id="SSF53335">
    <property type="entry name" value="S-adenosyl-L-methionine-dependent methyltransferases"/>
    <property type="match status" value="1"/>
</dbReference>
<dbReference type="NCBIfam" id="TIGR00536">
    <property type="entry name" value="hemK_fam"/>
    <property type="match status" value="1"/>
</dbReference>
<dbReference type="InterPro" id="IPR040758">
    <property type="entry name" value="PrmC_N"/>
</dbReference>
<comment type="similarity">
    <text evidence="5">Belongs to the protein N5-glutamine methyltransferase family. PrmC subfamily.</text>
</comment>
<dbReference type="InterPro" id="IPR002052">
    <property type="entry name" value="DNA_methylase_N6_adenine_CS"/>
</dbReference>
<gene>
    <name evidence="5" type="primary">prmC</name>
    <name evidence="8" type="ORF">HGMM_F07G10C26</name>
</gene>
<dbReference type="GO" id="GO:0102559">
    <property type="term" value="F:peptide chain release factor N(5)-glutamine methyltransferase activity"/>
    <property type="evidence" value="ECO:0007669"/>
    <property type="project" value="UniProtKB-EC"/>
</dbReference>
<evidence type="ECO:0000259" key="7">
    <source>
        <dbReference type="Pfam" id="PF17827"/>
    </source>
</evidence>
<evidence type="ECO:0000256" key="1">
    <source>
        <dbReference type="ARBA" id="ARBA00022603"/>
    </source>
</evidence>
<feature type="binding site" evidence="5">
    <location>
        <begin position="196"/>
        <end position="199"/>
    </location>
    <ligand>
        <name>substrate</name>
    </ligand>
</feature>
<reference evidence="8" key="1">
    <citation type="journal article" date="2005" name="Environ. Microbiol.">
        <title>Genetic and functional properties of uncultivated thermophilic crenarchaeotes from a subsurface gold mine as revealed by analysis of genome fragments.</title>
        <authorList>
            <person name="Nunoura T."/>
            <person name="Hirayama H."/>
            <person name="Takami H."/>
            <person name="Oida H."/>
            <person name="Nishi S."/>
            <person name="Shimamura S."/>
            <person name="Suzuki Y."/>
            <person name="Inagaki F."/>
            <person name="Takai K."/>
            <person name="Nealson K.H."/>
            <person name="Horikoshi K."/>
        </authorList>
    </citation>
    <scope>NUCLEOTIDE SEQUENCE</scope>
</reference>
<dbReference type="Pfam" id="PF05175">
    <property type="entry name" value="MTS"/>
    <property type="match status" value="1"/>
</dbReference>
<feature type="binding site" evidence="5">
    <location>
        <position position="151"/>
    </location>
    <ligand>
        <name>S-adenosyl-L-methionine</name>
        <dbReference type="ChEBI" id="CHEBI:59789"/>
    </ligand>
</feature>
<dbReference type="InterPro" id="IPR004556">
    <property type="entry name" value="HemK-like"/>
</dbReference>
<dbReference type="EMBL" id="AP011664">
    <property type="protein sequence ID" value="BAL53698.1"/>
    <property type="molecule type" value="Genomic_DNA"/>
</dbReference>
<feature type="binding site" evidence="5">
    <location>
        <position position="196"/>
    </location>
    <ligand>
        <name>S-adenosyl-L-methionine</name>
        <dbReference type="ChEBI" id="CHEBI:59789"/>
    </ligand>
</feature>
<keyword evidence="3 5" id="KW-0949">S-adenosyl-L-methionine</keyword>
<comment type="catalytic activity">
    <reaction evidence="4 5">
        <text>L-glutaminyl-[peptide chain release factor] + S-adenosyl-L-methionine = N(5)-methyl-L-glutaminyl-[peptide chain release factor] + S-adenosyl-L-homocysteine + H(+)</text>
        <dbReference type="Rhea" id="RHEA:42896"/>
        <dbReference type="Rhea" id="RHEA-COMP:10271"/>
        <dbReference type="Rhea" id="RHEA-COMP:10272"/>
        <dbReference type="ChEBI" id="CHEBI:15378"/>
        <dbReference type="ChEBI" id="CHEBI:30011"/>
        <dbReference type="ChEBI" id="CHEBI:57856"/>
        <dbReference type="ChEBI" id="CHEBI:59789"/>
        <dbReference type="ChEBI" id="CHEBI:61891"/>
        <dbReference type="EC" id="2.1.1.297"/>
    </reaction>
</comment>
<evidence type="ECO:0000259" key="6">
    <source>
        <dbReference type="Pfam" id="PF05175"/>
    </source>
</evidence>
<protein>
    <recommendedName>
        <fullName evidence="5">Release factor glutamine methyltransferase</fullName>
        <shortName evidence="5">RF MTase</shortName>
        <ecNumber evidence="5">2.1.1.297</ecNumber>
    </recommendedName>
    <alternativeName>
        <fullName evidence="5">N5-glutamine methyltransferase PrmC</fullName>
    </alternativeName>
    <alternativeName>
        <fullName evidence="5">Protein-(glutamine-N5) MTase PrmC</fullName>
    </alternativeName>
    <alternativeName>
        <fullName evidence="5">Protein-glutamine N-methyltransferase PrmC</fullName>
    </alternativeName>
</protein>
<dbReference type="CDD" id="cd02440">
    <property type="entry name" value="AdoMet_MTases"/>
    <property type="match status" value="1"/>
</dbReference>
<feature type="domain" description="Release factor glutamine methyltransferase N-terminal" evidence="7">
    <location>
        <begin position="14"/>
        <end position="83"/>
    </location>
</feature>
<dbReference type="PANTHER" id="PTHR18895:SF74">
    <property type="entry name" value="MTRF1L RELEASE FACTOR GLUTAMINE METHYLTRANSFERASE"/>
    <property type="match status" value="1"/>
</dbReference>
<dbReference type="HAMAP" id="MF_02126">
    <property type="entry name" value="RF_methyltr_PrmC"/>
    <property type="match status" value="1"/>
</dbReference>
<dbReference type="EC" id="2.1.1.297" evidence="5"/>
<dbReference type="InterPro" id="IPR050320">
    <property type="entry name" value="N5-glutamine_MTase"/>
</dbReference>
<keyword evidence="1 5" id="KW-0489">Methyltransferase</keyword>
<sequence length="324" mass="36099">MAFPTETVWTFGRLLQWTTRFLTERGAETPRLDAEVLLAHAQGCRRIDLYTRFDEPASEEVRDRFRQLVRQRAEGCPVAYLVGRKEFFSLEFEVDPAVLIPRPSTETLVAESINRLRAWAEPTILDVGTGSGNIAVTLAKYLPTARITAVDISAAALGLAQRNAERHAVADRITFLHGDLFTPLPCHASFDAIVSNPPYIADEELPHLPIGVRQYEPEIAYRGGPGGLTVVERLIRQAADFLRPSGYLLLEIGAAQEQPVRRLIESLSPLHLEPTIYDTDRHPRVLVARRLSPAEAARLGKFHEQAISQLATVNSPQDREAEAL</sequence>
<evidence type="ECO:0000313" key="8">
    <source>
        <dbReference type="EMBL" id="BAL53698.1"/>
    </source>
</evidence>
<dbReference type="GO" id="GO:0032259">
    <property type="term" value="P:methylation"/>
    <property type="evidence" value="ECO:0007669"/>
    <property type="project" value="UniProtKB-KW"/>
</dbReference>
<dbReference type="NCBIfam" id="TIGR03534">
    <property type="entry name" value="RF_mod_PrmC"/>
    <property type="match status" value="1"/>
</dbReference>
<evidence type="ECO:0000256" key="5">
    <source>
        <dbReference type="HAMAP-Rule" id="MF_02126"/>
    </source>
</evidence>
<evidence type="ECO:0000256" key="4">
    <source>
        <dbReference type="ARBA" id="ARBA00048391"/>
    </source>
</evidence>
<dbReference type="InterPro" id="IPR007848">
    <property type="entry name" value="Small_mtfrase_dom"/>
</dbReference>
<reference evidence="8" key="2">
    <citation type="journal article" date="2012" name="PLoS ONE">
        <title>A Deeply Branching Thermophilic Bacterium with an Ancient Acetyl-CoA Pathway Dominates a Subsurface Ecosystem.</title>
        <authorList>
            <person name="Takami H."/>
            <person name="Noguchi H."/>
            <person name="Takaki Y."/>
            <person name="Uchiyama I."/>
            <person name="Toyoda A."/>
            <person name="Nishi S."/>
            <person name="Chee G.-J."/>
            <person name="Arai W."/>
            <person name="Nunoura T."/>
            <person name="Itoh T."/>
            <person name="Hattori M."/>
            <person name="Takai K."/>
        </authorList>
    </citation>
    <scope>NUCLEOTIDE SEQUENCE</scope>
</reference>
<keyword evidence="2 5" id="KW-0808">Transferase</keyword>
<dbReference type="InterPro" id="IPR019874">
    <property type="entry name" value="RF_methyltr_PrmC"/>
</dbReference>
<dbReference type="PANTHER" id="PTHR18895">
    <property type="entry name" value="HEMK METHYLTRANSFERASE"/>
    <property type="match status" value="1"/>
</dbReference>
<dbReference type="AlphaFoldDB" id="H5SC12"/>
<dbReference type="Gene3D" id="3.40.50.150">
    <property type="entry name" value="Vaccinia Virus protein VP39"/>
    <property type="match status" value="1"/>
</dbReference>
<comment type="caution">
    <text evidence="5">Lacks conserved residue(s) required for the propagation of feature annotation.</text>
</comment>
<dbReference type="Pfam" id="PF17827">
    <property type="entry name" value="PrmC_N"/>
    <property type="match status" value="1"/>
</dbReference>
<proteinExistence type="inferred from homology"/>
<evidence type="ECO:0000256" key="2">
    <source>
        <dbReference type="ARBA" id="ARBA00022679"/>
    </source>
</evidence>
<evidence type="ECO:0000256" key="3">
    <source>
        <dbReference type="ARBA" id="ARBA00022691"/>
    </source>
</evidence>